<reference evidence="6 7" key="1">
    <citation type="submission" date="2022-05" db="EMBL/GenBank/DDBJ databases">
        <authorList>
            <consortium name="Genoscope - CEA"/>
            <person name="William W."/>
        </authorList>
    </citation>
    <scope>NUCLEOTIDE SEQUENCE [LARGE SCALE GENOMIC DNA]</scope>
</reference>
<gene>
    <name evidence="6" type="ORF">PLOB_00010414</name>
</gene>
<dbReference type="PROSITE" id="PS51034">
    <property type="entry name" value="ZP_2"/>
    <property type="match status" value="1"/>
</dbReference>
<keyword evidence="7" id="KW-1185">Reference proteome</keyword>
<dbReference type="Gene3D" id="2.60.40.4100">
    <property type="entry name" value="Zona pellucida, ZP-C domain"/>
    <property type="match status" value="1"/>
</dbReference>
<keyword evidence="1" id="KW-0245">EGF-like domain</keyword>
<evidence type="ECO:0000256" key="2">
    <source>
        <dbReference type="ARBA" id="ARBA00022729"/>
    </source>
</evidence>
<name>A0ABN8QSU5_9CNID</name>
<dbReference type="Proteomes" id="UP001159405">
    <property type="component" value="Unassembled WGS sequence"/>
</dbReference>
<dbReference type="Gene3D" id="2.60.40.3210">
    <property type="entry name" value="Zona pellucida, ZP-N domain"/>
    <property type="match status" value="1"/>
</dbReference>
<protein>
    <recommendedName>
        <fullName evidence="5">ZP domain-containing protein</fullName>
    </recommendedName>
</protein>
<evidence type="ECO:0000259" key="5">
    <source>
        <dbReference type="PROSITE" id="PS51034"/>
    </source>
</evidence>
<keyword evidence="3" id="KW-1015">Disulfide bond</keyword>
<dbReference type="InterPro" id="IPR057774">
    <property type="entry name" value="D8C_UMOD/GP2/OIT3-like"/>
</dbReference>
<comment type="caution">
    <text evidence="6">The sequence shown here is derived from an EMBL/GenBank/DDBJ whole genome shotgun (WGS) entry which is preliminary data.</text>
</comment>
<keyword evidence="2" id="KW-0732">Signal</keyword>
<dbReference type="SMART" id="SM00241">
    <property type="entry name" value="ZP"/>
    <property type="match status" value="1"/>
</dbReference>
<sequence>SFTVLDPCVGYKILNSTDRRVGHTGRSPLRCDQPERGPFTEGWYRFTGAAGDRMPTKCPAKNRCGTHAPGWLQGVHPTVAQGIVSRKVCYHWSSSCCNWSNNIKVKNCGAFYVYELKRTPVCWLRYCGIPNECEDYETLNQPDRAMGNTDQSRLRCDQRAPDNIVDGKWHRLIGNSGTKIPESCVPMRRCGTHAPGWLNGSHPQLQEGQVNRKVCYHWSSRCCNWQNNIKVRSCGDFYVYNLIKPPHCWLRYCGDNNTAPITLPTTLPPPTTTPAPDPCNSYKLLNNINRRVGYTGQSPLGCDQPGRGFTEGWYRFTGAAGVRMPTKCPAKRRCGTHAPGWLEGGHPTVAQGIASRKVCYHWSSGCCQWSNYIRVRNCGAFYVYELKRTPACSLRYCGIPNECEDYETLSQPDRAMGNTDQSRLRCDQRAPDNIVDGKWHRLIGSSGTKIPETCVPMRRCGTHAPGWLNGTHPQLQEGQVNRKVCYHWSSRCCNWQNNIKVRSCGDFYVYNLIKPPHCWLRYCGDNNTGSPITLPTTLPPPTTTPAPDPCNSYKLLNNINRRVGYTGQSPLGCDQPGRGFTEGWYRFTGAAGVRMPTKCPAKRRCGTHAPGWLEGGHPTVAQGIASRKVCYHWSSGCCQWSNYIRVRNCGAFYVYELKRTPACSLRYCGIPNECEDYEMLNQPDRAMGNTDQSRLRCDQRAPDNIVDGKWHRLIGNSGTKIPESCVPMRRCGTHAPGWLNGTHPQLQEGQVNRKVCYHWSSRCCNWQNNIKVRSCGDFYVYNLIKPPHCWLRYCGDNNTGSPITSPPPTTTKAPTTTPAPNPCSNYHVLDGFNRSVANTDQRNLRCDQRHLHPLPAWYRFNGEAGDKMPTSCVPKLRCGTHAPGWLNGSHPSVREGIVTRRVCYHWGSRCCNWKNDIQIQNCGAFYVYRLVKPPTCWLRYCGNNAGTPPPPTTTPPLPTTRPAPNPCSNYHVLDGFNRSVANTDQRNLRCDQRHLHPLPAWYRFTGEAGDRMPTSCVPKRRCGTHAPGWLNGSHPSVGEGIVTRRVCYHWGSRCCNWKNDIQIQNCGAFYVYRLVKPPVCWLRYCGNNAGTPPPPTTTPPPPTTTPAPNPCSSFHVLDGFNRSVANIDQKNLRCDQRHLHPLPAWYRFTGEAGDKLPTSCVPKRRCGTHAPGWLNGSHPSVGQGIVTRRVCYHWGSRCCNWKNDIQIQNCGAFYVYRLVKPPVCWLRYCGNNEGLTTTPPSATSPTPRGVNLTCGKNEMWISIPKYILHGLDREHLRLNDLKCGAKETKSHFILHTKLTECHTLSRSTKHFVSYTNNVLEIPVAPHQIITRVREVEIPFTCYYSNAGVVSSVGLEVKSKKIIFSKKGLGKFVLEMNIFPDNRYLGHYTKKDFPVKVPLRKTLYAKIGVDTQDNRLEILGEECFATPDPDPSKPGVSKYTFIKDGCAIDKTVKFHPTNDKRTQKFSLEAFAFVGDHMFVYMHCRVKICNASDPNSRCAQGCIRRAKRAVTTLESKDDEVTLAEGPFMREDSDEKTELEETEKEPRALKKGG</sequence>
<proteinExistence type="predicted"/>
<feature type="domain" description="ZP" evidence="5">
    <location>
        <begin position="1253"/>
        <end position="1503"/>
    </location>
</feature>
<evidence type="ECO:0000313" key="7">
    <source>
        <dbReference type="Proteomes" id="UP001159405"/>
    </source>
</evidence>
<organism evidence="6 7">
    <name type="scientific">Porites lobata</name>
    <dbReference type="NCBI Taxonomy" id="104759"/>
    <lineage>
        <taxon>Eukaryota</taxon>
        <taxon>Metazoa</taxon>
        <taxon>Cnidaria</taxon>
        <taxon>Anthozoa</taxon>
        <taxon>Hexacorallia</taxon>
        <taxon>Scleractinia</taxon>
        <taxon>Fungiina</taxon>
        <taxon>Poritidae</taxon>
        <taxon>Porites</taxon>
    </lineage>
</organism>
<accession>A0ABN8QSU5</accession>
<dbReference type="PANTHER" id="PTHR36191:SF4">
    <property type="entry name" value="VWFD DOMAIN-CONTAINING PROTEIN"/>
    <property type="match status" value="1"/>
</dbReference>
<feature type="non-terminal residue" evidence="6">
    <location>
        <position position="1550"/>
    </location>
</feature>
<dbReference type="InterPro" id="IPR001507">
    <property type="entry name" value="ZP_dom"/>
</dbReference>
<feature type="compositionally biased region" description="Basic and acidic residues" evidence="4">
    <location>
        <begin position="1541"/>
        <end position="1550"/>
    </location>
</feature>
<dbReference type="EMBL" id="CALNXK010000153">
    <property type="protein sequence ID" value="CAH3170021.1"/>
    <property type="molecule type" value="Genomic_DNA"/>
</dbReference>
<evidence type="ECO:0000313" key="6">
    <source>
        <dbReference type="EMBL" id="CAH3170021.1"/>
    </source>
</evidence>
<dbReference type="Pfam" id="PF23283">
    <property type="entry name" value="D8C_UMOD"/>
    <property type="match status" value="9"/>
</dbReference>
<feature type="non-terminal residue" evidence="6">
    <location>
        <position position="1"/>
    </location>
</feature>
<evidence type="ECO:0000256" key="4">
    <source>
        <dbReference type="SAM" id="MobiDB-lite"/>
    </source>
</evidence>
<evidence type="ECO:0000256" key="1">
    <source>
        <dbReference type="ARBA" id="ARBA00022536"/>
    </source>
</evidence>
<feature type="region of interest" description="Disordered" evidence="4">
    <location>
        <begin position="1517"/>
        <end position="1550"/>
    </location>
</feature>
<feature type="compositionally biased region" description="Acidic residues" evidence="4">
    <location>
        <begin position="1531"/>
        <end position="1540"/>
    </location>
</feature>
<dbReference type="PANTHER" id="PTHR36191">
    <property type="entry name" value="ENDO/EXONUCLEASE/PHOSPHATASE DOMAIN-CONTAINING PROTEIN-RELATED"/>
    <property type="match status" value="1"/>
</dbReference>
<dbReference type="InterPro" id="IPR055355">
    <property type="entry name" value="ZP-C"/>
</dbReference>
<dbReference type="Pfam" id="PF00100">
    <property type="entry name" value="Zona_pellucida"/>
    <property type="match status" value="1"/>
</dbReference>
<evidence type="ECO:0000256" key="3">
    <source>
        <dbReference type="ARBA" id="ARBA00023157"/>
    </source>
</evidence>
<dbReference type="InterPro" id="IPR042235">
    <property type="entry name" value="ZP-C_dom"/>
</dbReference>